<dbReference type="OrthoDB" id="6499973at2759"/>
<name>A0A9W8Q0M3_9HYPO</name>
<dbReference type="EMBL" id="JAPDHF010000001">
    <property type="protein sequence ID" value="KAJ4024632.1"/>
    <property type="molecule type" value="Genomic_DNA"/>
</dbReference>
<comment type="caution">
    <text evidence="1">The sequence shown here is derived from an EMBL/GenBank/DDBJ whole genome shotgun (WGS) entry which is preliminary data.</text>
</comment>
<organism evidence="1 2">
    <name type="scientific">Fusarium irregulare</name>
    <dbReference type="NCBI Taxonomy" id="2494466"/>
    <lineage>
        <taxon>Eukaryota</taxon>
        <taxon>Fungi</taxon>
        <taxon>Dikarya</taxon>
        <taxon>Ascomycota</taxon>
        <taxon>Pezizomycotina</taxon>
        <taxon>Sordariomycetes</taxon>
        <taxon>Hypocreomycetidae</taxon>
        <taxon>Hypocreales</taxon>
        <taxon>Nectriaceae</taxon>
        <taxon>Fusarium</taxon>
        <taxon>Fusarium incarnatum-equiseti species complex</taxon>
    </lineage>
</organism>
<accession>A0A9W8Q0M3</accession>
<keyword evidence="2" id="KW-1185">Reference proteome</keyword>
<sequence length="274" mass="32143">MSDVISQMMDHLWDTPGQYRKWGFSIYRTYYGKDSDEHWQSLLYSLRHQTKLAFDRYEDGETNQDDRRTVQELFHLDIRENASMLDGLDVRGLRAFCKAENLEASKVIMRAHGERRVSTRPPEDHAMADFLFNFVLLADEAVLKDLGKGEYIVKAVSLLWDGDSGWGWMRIPTGYLLDLWTFLMWNDDRTERCLLFRGSEEDLESHIWAGDCVLHWTGQCSEVRQRRHYSAQREYDFQIKSTPAPRKPSDGIQHRYFVRYPLRGSSTVSPSNAK</sequence>
<reference evidence="1" key="1">
    <citation type="submission" date="2022-10" db="EMBL/GenBank/DDBJ databases">
        <title>Fusarium specimens isolated from Avocado Roots.</title>
        <authorList>
            <person name="Stajich J."/>
            <person name="Roper C."/>
            <person name="Heimlech-Rivalta G."/>
        </authorList>
    </citation>
    <scope>NUCLEOTIDE SEQUENCE</scope>
    <source>
        <strain evidence="1">CF00143</strain>
    </source>
</reference>
<evidence type="ECO:0000313" key="1">
    <source>
        <dbReference type="EMBL" id="KAJ4024632.1"/>
    </source>
</evidence>
<dbReference type="AlphaFoldDB" id="A0A9W8Q0M3"/>
<dbReference type="Proteomes" id="UP001152130">
    <property type="component" value="Unassembled WGS sequence"/>
</dbReference>
<evidence type="ECO:0000313" key="2">
    <source>
        <dbReference type="Proteomes" id="UP001152130"/>
    </source>
</evidence>
<gene>
    <name evidence="1" type="ORF">NW766_000871</name>
</gene>
<protein>
    <submittedName>
        <fullName evidence="1">Uncharacterized protein</fullName>
    </submittedName>
</protein>
<proteinExistence type="predicted"/>